<feature type="domain" description="HTH marR-type" evidence="1">
    <location>
        <begin position="18"/>
        <end position="152"/>
    </location>
</feature>
<protein>
    <submittedName>
        <fullName evidence="2">DNA-binding MarR family transcriptional regulator</fullName>
    </submittedName>
</protein>
<evidence type="ECO:0000313" key="2">
    <source>
        <dbReference type="EMBL" id="MBB5062664.1"/>
    </source>
</evidence>
<gene>
    <name evidence="2" type="ORF">HDF15_000994</name>
</gene>
<dbReference type="InterPro" id="IPR000835">
    <property type="entry name" value="HTH_MarR-typ"/>
</dbReference>
<dbReference type="GO" id="GO:0006950">
    <property type="term" value="P:response to stress"/>
    <property type="evidence" value="ECO:0007669"/>
    <property type="project" value="TreeGrafter"/>
</dbReference>
<dbReference type="SMART" id="SM00347">
    <property type="entry name" value="HTH_MARR"/>
    <property type="match status" value="1"/>
</dbReference>
<dbReference type="Proteomes" id="UP000584867">
    <property type="component" value="Unassembled WGS sequence"/>
</dbReference>
<dbReference type="InterPro" id="IPR036388">
    <property type="entry name" value="WH-like_DNA-bd_sf"/>
</dbReference>
<dbReference type="Pfam" id="PF13463">
    <property type="entry name" value="HTH_27"/>
    <property type="match status" value="1"/>
</dbReference>
<keyword evidence="2" id="KW-0238">DNA-binding</keyword>
<accession>A0A7W7ZMG9</accession>
<evidence type="ECO:0000313" key="3">
    <source>
        <dbReference type="Proteomes" id="UP000584867"/>
    </source>
</evidence>
<dbReference type="GO" id="GO:0003700">
    <property type="term" value="F:DNA-binding transcription factor activity"/>
    <property type="evidence" value="ECO:0007669"/>
    <property type="project" value="InterPro"/>
</dbReference>
<organism evidence="2 3">
    <name type="scientific">Granulicella mallensis</name>
    <dbReference type="NCBI Taxonomy" id="940614"/>
    <lineage>
        <taxon>Bacteria</taxon>
        <taxon>Pseudomonadati</taxon>
        <taxon>Acidobacteriota</taxon>
        <taxon>Terriglobia</taxon>
        <taxon>Terriglobales</taxon>
        <taxon>Acidobacteriaceae</taxon>
        <taxon>Granulicella</taxon>
    </lineage>
</organism>
<dbReference type="InterPro" id="IPR036390">
    <property type="entry name" value="WH_DNA-bd_sf"/>
</dbReference>
<proteinExistence type="predicted"/>
<dbReference type="PROSITE" id="PS50995">
    <property type="entry name" value="HTH_MARR_2"/>
    <property type="match status" value="1"/>
</dbReference>
<dbReference type="SUPFAM" id="SSF46785">
    <property type="entry name" value="Winged helix' DNA-binding domain"/>
    <property type="match status" value="1"/>
</dbReference>
<dbReference type="GO" id="GO:0003677">
    <property type="term" value="F:DNA binding"/>
    <property type="evidence" value="ECO:0007669"/>
    <property type="project" value="UniProtKB-KW"/>
</dbReference>
<reference evidence="2 3" key="1">
    <citation type="submission" date="2020-08" db="EMBL/GenBank/DDBJ databases">
        <title>Genomic Encyclopedia of Type Strains, Phase IV (KMG-V): Genome sequencing to study the core and pangenomes of soil and plant-associated prokaryotes.</title>
        <authorList>
            <person name="Whitman W."/>
        </authorList>
    </citation>
    <scope>NUCLEOTIDE SEQUENCE [LARGE SCALE GENOMIC DNA]</scope>
    <source>
        <strain evidence="2 3">X5P3</strain>
    </source>
</reference>
<dbReference type="EMBL" id="JACHIO010000003">
    <property type="protein sequence ID" value="MBB5062664.1"/>
    <property type="molecule type" value="Genomic_DNA"/>
</dbReference>
<dbReference type="RefSeq" id="WP_184253242.1">
    <property type="nucleotide sequence ID" value="NZ_JACHIO010000003.1"/>
</dbReference>
<sequence>MHTSRGIKTASPSSDQLNDCNCTALRKASRRLSQLYDSALAPTGLKSTQYSILSEISRWTETPPTVRQLADALVMDRSTLGHNLRPLERDQLVSMAGVETDRRRRHVGLTQKGVATFAEAKKLWRTAQNHFEKRFGASQSAELRGILLGIAADGAFAQPMSASASTR</sequence>
<dbReference type="AlphaFoldDB" id="A0A7W7ZMG9"/>
<dbReference type="InterPro" id="IPR039422">
    <property type="entry name" value="MarR/SlyA-like"/>
</dbReference>
<evidence type="ECO:0000259" key="1">
    <source>
        <dbReference type="PROSITE" id="PS50995"/>
    </source>
</evidence>
<name>A0A7W7ZMG9_9BACT</name>
<dbReference type="PANTHER" id="PTHR33164:SF105">
    <property type="entry name" value="TRANSCRIPTIONAL REPRESSOR PROTEIN-RELATED"/>
    <property type="match status" value="1"/>
</dbReference>
<dbReference type="Gene3D" id="1.10.10.10">
    <property type="entry name" value="Winged helix-like DNA-binding domain superfamily/Winged helix DNA-binding domain"/>
    <property type="match status" value="1"/>
</dbReference>
<comment type="caution">
    <text evidence="2">The sequence shown here is derived from an EMBL/GenBank/DDBJ whole genome shotgun (WGS) entry which is preliminary data.</text>
</comment>
<dbReference type="PANTHER" id="PTHR33164">
    <property type="entry name" value="TRANSCRIPTIONAL REGULATOR, MARR FAMILY"/>
    <property type="match status" value="1"/>
</dbReference>